<accession>A0A5M8NX86</accession>
<evidence type="ECO:0000313" key="4">
    <source>
        <dbReference type="Proteomes" id="UP000324575"/>
    </source>
</evidence>
<sequence>MKRTMSLALSVICLAVASVSAQVRIGGSDDPHLSAVLDLNATDGAMSGTLGLALPRVQLTATDNKAPFAQAPIVGTLVYNTIAVGSGSTAVTPGLYYYYDSKWVRLTSIETDNLDASKITGTLNAERLPTVPVTKGGTGLTTVPQNNVLLGNGTSALTSVVTSELGRVVLNAQNNVAVANLTAANAEHAANATNAEHATNATLADRATALAAPGNITLIGDVSVAVPQTYTSGGDVTLEAKLDIKDGFTPTANPTTGQVLVYDGAKWVAGNISGATTLPYYPTVTDVDGNTYTIGTFGDAGTWMTENLRTTRYTDGDPISQLNPLVRIVLSQITKGTIDDGSALRANPYSANFDHYVLSPSIENSPEYVKELGLLYTWAAANNSKNICPSGWHLPSKEEYDDLKEEIKNKLDTDTYSFANVTTAFVWTGFNANPIPGNLNPIDAQIASIMLSPRDEYPIAIQPDRPNNYVGPNYGNNFTGISKPGREGGFAGKLAGARDLSQTSNVGLLARAGFANMAYFWTSSIGGTNSTAWTFNLICSHDDPSSSDQSTSNLKPEVIVARFYENPKQLMCSVRCKKTDN</sequence>
<feature type="chain" id="PRO_5024422687" description="Fibrobacter succinogenes major paralogous domain-containing protein" evidence="1">
    <location>
        <begin position="22"/>
        <end position="581"/>
    </location>
</feature>
<evidence type="ECO:0000259" key="2">
    <source>
        <dbReference type="Pfam" id="PF09603"/>
    </source>
</evidence>
<evidence type="ECO:0000313" key="3">
    <source>
        <dbReference type="EMBL" id="KAA6301048.1"/>
    </source>
</evidence>
<dbReference type="Pfam" id="PF09603">
    <property type="entry name" value="Fib_succ_major"/>
    <property type="match status" value="1"/>
</dbReference>
<dbReference type="NCBIfam" id="TIGR02145">
    <property type="entry name" value="Fib_succ_major"/>
    <property type="match status" value="1"/>
</dbReference>
<proteinExistence type="predicted"/>
<dbReference type="Proteomes" id="UP000324575">
    <property type="component" value="Unassembled WGS sequence"/>
</dbReference>
<keyword evidence="1" id="KW-0732">Signal</keyword>
<feature type="domain" description="Fibrobacter succinogenes major paralogous" evidence="2">
    <location>
        <begin position="302"/>
        <end position="576"/>
    </location>
</feature>
<dbReference type="InterPro" id="IPR011871">
    <property type="entry name" value="Fib_succ_major"/>
</dbReference>
<comment type="caution">
    <text evidence="3">The sequence shown here is derived from an EMBL/GenBank/DDBJ whole genome shotgun (WGS) entry which is preliminary data.</text>
</comment>
<reference evidence="3 4" key="1">
    <citation type="submission" date="2019-03" db="EMBL/GenBank/DDBJ databases">
        <title>Single cell metagenomics reveals metabolic interactions within the superorganism composed of flagellate Streblomastix strix and complex community of Bacteroidetes bacteria on its surface.</title>
        <authorList>
            <person name="Treitli S.C."/>
            <person name="Kolisko M."/>
            <person name="Husnik F."/>
            <person name="Keeling P."/>
            <person name="Hampl V."/>
        </authorList>
    </citation>
    <scope>NUCLEOTIDE SEQUENCE [LARGE SCALE GENOMIC DNA]</scope>
    <source>
        <strain evidence="3">St1</strain>
    </source>
</reference>
<dbReference type="EMBL" id="SNRX01000031">
    <property type="protein sequence ID" value="KAA6301048.1"/>
    <property type="molecule type" value="Genomic_DNA"/>
</dbReference>
<protein>
    <recommendedName>
        <fullName evidence="2">Fibrobacter succinogenes major paralogous domain-containing protein</fullName>
    </recommendedName>
</protein>
<feature type="signal peptide" evidence="1">
    <location>
        <begin position="1"/>
        <end position="21"/>
    </location>
</feature>
<evidence type="ECO:0000256" key="1">
    <source>
        <dbReference type="SAM" id="SignalP"/>
    </source>
</evidence>
<gene>
    <name evidence="3" type="ORF">EZS26_002797</name>
</gene>
<organism evidence="3 4">
    <name type="scientific">Candidatus Ordinivivax streblomastigis</name>
    <dbReference type="NCBI Taxonomy" id="2540710"/>
    <lineage>
        <taxon>Bacteria</taxon>
        <taxon>Pseudomonadati</taxon>
        <taxon>Bacteroidota</taxon>
        <taxon>Bacteroidia</taxon>
        <taxon>Bacteroidales</taxon>
        <taxon>Candidatus Ordinivivax</taxon>
    </lineage>
</organism>
<name>A0A5M8NX86_9BACT</name>
<dbReference type="AlphaFoldDB" id="A0A5M8NX86"/>